<dbReference type="InterPro" id="IPR008030">
    <property type="entry name" value="NmrA-like"/>
</dbReference>
<dbReference type="Pfam" id="PF05368">
    <property type="entry name" value="NmrA"/>
    <property type="match status" value="1"/>
</dbReference>
<dbReference type="Proteomes" id="UP000236290">
    <property type="component" value="Unassembled WGS sequence"/>
</dbReference>
<feature type="domain" description="NmrA-like" evidence="4">
    <location>
        <begin position="3"/>
        <end position="290"/>
    </location>
</feature>
<dbReference type="AlphaFoldDB" id="A0A2K0U1W6"/>
<gene>
    <name evidence="5" type="ORF">THARTR1_07543</name>
</gene>
<evidence type="ECO:0000256" key="1">
    <source>
        <dbReference type="ARBA" id="ARBA00005725"/>
    </source>
</evidence>
<proteinExistence type="inferred from homology"/>
<dbReference type="EMBL" id="MTYI01000118">
    <property type="protein sequence ID" value="PNP51774.1"/>
    <property type="molecule type" value="Genomic_DNA"/>
</dbReference>
<dbReference type="SUPFAM" id="SSF51735">
    <property type="entry name" value="NAD(P)-binding Rossmann-fold domains"/>
    <property type="match status" value="1"/>
</dbReference>
<dbReference type="Gene3D" id="3.90.25.10">
    <property type="entry name" value="UDP-galactose 4-epimerase, domain 1"/>
    <property type="match status" value="1"/>
</dbReference>
<evidence type="ECO:0000313" key="6">
    <source>
        <dbReference type="Proteomes" id="UP000236290"/>
    </source>
</evidence>
<comment type="caution">
    <text evidence="5">The sequence shown here is derived from an EMBL/GenBank/DDBJ whole genome shotgun (WGS) entry which is preliminary data.</text>
</comment>
<evidence type="ECO:0000313" key="5">
    <source>
        <dbReference type="EMBL" id="PNP51774.1"/>
    </source>
</evidence>
<organism evidence="5 6">
    <name type="scientific">Trichoderma harzianum</name>
    <name type="common">Hypocrea lixii</name>
    <dbReference type="NCBI Taxonomy" id="5544"/>
    <lineage>
        <taxon>Eukaryota</taxon>
        <taxon>Fungi</taxon>
        <taxon>Dikarya</taxon>
        <taxon>Ascomycota</taxon>
        <taxon>Pezizomycotina</taxon>
        <taxon>Sordariomycetes</taxon>
        <taxon>Hypocreomycetidae</taxon>
        <taxon>Hypocreales</taxon>
        <taxon>Hypocreaceae</taxon>
        <taxon>Trichoderma</taxon>
    </lineage>
</organism>
<evidence type="ECO:0000259" key="4">
    <source>
        <dbReference type="Pfam" id="PF05368"/>
    </source>
</evidence>
<accession>A0A2K0U1W6</accession>
<dbReference type="PANTHER" id="PTHR47706">
    <property type="entry name" value="NMRA-LIKE FAMILY PROTEIN"/>
    <property type="match status" value="1"/>
</dbReference>
<comment type="similarity">
    <text evidence="1">Belongs to the NmrA-type oxidoreductase family. Isoflavone reductase subfamily.</text>
</comment>
<sequence>MVTVAIAGGGSAIASNIINAILATKKHQLVILSRSPQPGLEAQGAIVKVVDYASHEQLTNALRGVHTVFSCIWTYGPAVGTLQIALLEAAKEAGVKRFAPSEWALPAYDRISYYKSKESVWEAVKKSGLEYTRFITGLWMNVWAPGAPRDEEVGRAGYKGPAFLVDINSSSVTIPGDGSNVIVVTDMRDIGKYAAAALDFETWDEDSVIVGDKFTVSELIDKIEKVTAKTFDRSYISLDAIDAVIAGNPDLETLIIHEYLKIIALGEFDLTPNINQRVPEVKPLKVDEFLATHWAA</sequence>
<dbReference type="PANTHER" id="PTHR47706:SF4">
    <property type="entry name" value="NMRA-LIKE DOMAIN-CONTAINING PROTEIN"/>
    <property type="match status" value="1"/>
</dbReference>
<protein>
    <recommendedName>
        <fullName evidence="4">NmrA-like domain-containing protein</fullName>
    </recommendedName>
</protein>
<name>A0A2K0U1W6_TRIHA</name>
<dbReference type="Gene3D" id="3.40.50.720">
    <property type="entry name" value="NAD(P)-binding Rossmann-like Domain"/>
    <property type="match status" value="1"/>
</dbReference>
<keyword evidence="2" id="KW-0521">NADP</keyword>
<dbReference type="OrthoDB" id="419598at2759"/>
<dbReference type="InterPro" id="IPR036291">
    <property type="entry name" value="NAD(P)-bd_dom_sf"/>
</dbReference>
<reference evidence="5 6" key="1">
    <citation type="submission" date="2017-02" db="EMBL/GenBank/DDBJ databases">
        <title>Genomes of Trichoderma spp. with biocontrol activity.</title>
        <authorList>
            <person name="Gardiner D."/>
            <person name="Kazan K."/>
            <person name="Vos C."/>
            <person name="Harvey P."/>
        </authorList>
    </citation>
    <scope>NUCLEOTIDE SEQUENCE [LARGE SCALE GENOMIC DNA]</scope>
    <source>
        <strain evidence="5 6">Tr1</strain>
    </source>
</reference>
<dbReference type="GO" id="GO:0016491">
    <property type="term" value="F:oxidoreductase activity"/>
    <property type="evidence" value="ECO:0007669"/>
    <property type="project" value="UniProtKB-KW"/>
</dbReference>
<dbReference type="InterPro" id="IPR051609">
    <property type="entry name" value="NmrA/Isoflavone_reductase-like"/>
</dbReference>
<evidence type="ECO:0000256" key="2">
    <source>
        <dbReference type="ARBA" id="ARBA00022857"/>
    </source>
</evidence>
<evidence type="ECO:0000256" key="3">
    <source>
        <dbReference type="ARBA" id="ARBA00023002"/>
    </source>
</evidence>
<keyword evidence="3" id="KW-0560">Oxidoreductase</keyword>